<protein>
    <recommendedName>
        <fullName evidence="11">Uridylate kinase</fullName>
        <shortName evidence="11">UK</shortName>
        <ecNumber evidence="11">2.7.4.22</ecNumber>
    </recommendedName>
    <alternativeName>
        <fullName evidence="11">Uridine monophosphate kinase</fullName>
        <shortName evidence="11">UMP kinase</shortName>
        <shortName evidence="11">UMPK</shortName>
    </alternativeName>
</protein>
<comment type="caution">
    <text evidence="11">Lacks conserved residue(s) required for the propagation of feature annotation.</text>
</comment>
<dbReference type="InterPro" id="IPR001048">
    <property type="entry name" value="Asp/Glu/Uridylate_kinase"/>
</dbReference>
<comment type="subunit">
    <text evidence="11">Homohexamer.</text>
</comment>
<keyword evidence="8 11" id="KW-0067">ATP-binding</keyword>
<evidence type="ECO:0000313" key="13">
    <source>
        <dbReference type="EMBL" id="AEI47497.1"/>
    </source>
</evidence>
<evidence type="ECO:0000256" key="3">
    <source>
        <dbReference type="ARBA" id="ARBA00007614"/>
    </source>
</evidence>
<dbReference type="RefSeq" id="WP_013926816.1">
    <property type="nucleotide sequence ID" value="NC_015703.1"/>
</dbReference>
<keyword evidence="7 11" id="KW-0418">Kinase</keyword>
<dbReference type="GO" id="GO:0044210">
    <property type="term" value="P:'de novo' CTP biosynthetic process"/>
    <property type="evidence" value="ECO:0007669"/>
    <property type="project" value="UniProtKB-UniRule"/>
</dbReference>
<evidence type="ECO:0000313" key="14">
    <source>
        <dbReference type="Proteomes" id="UP000000493"/>
    </source>
</evidence>
<dbReference type="AlphaFoldDB" id="A0A7U3ZHZ5"/>
<evidence type="ECO:0000256" key="7">
    <source>
        <dbReference type="ARBA" id="ARBA00022777"/>
    </source>
</evidence>
<dbReference type="NCBIfam" id="TIGR02075">
    <property type="entry name" value="pyrH_bact"/>
    <property type="match status" value="1"/>
</dbReference>
<feature type="binding site" evidence="11">
    <location>
        <position position="56"/>
    </location>
    <ligand>
        <name>ATP</name>
        <dbReference type="ChEBI" id="CHEBI:30616"/>
    </ligand>
</feature>
<evidence type="ECO:0000256" key="5">
    <source>
        <dbReference type="ARBA" id="ARBA00022679"/>
    </source>
</evidence>
<keyword evidence="5 11" id="KW-0808">Transferase</keyword>
<dbReference type="FunFam" id="3.40.1160.10:FF:000001">
    <property type="entry name" value="Uridylate kinase"/>
    <property type="match status" value="1"/>
</dbReference>
<comment type="catalytic activity">
    <reaction evidence="10 11">
        <text>UMP + ATP = UDP + ADP</text>
        <dbReference type="Rhea" id="RHEA:24400"/>
        <dbReference type="ChEBI" id="CHEBI:30616"/>
        <dbReference type="ChEBI" id="CHEBI:57865"/>
        <dbReference type="ChEBI" id="CHEBI:58223"/>
        <dbReference type="ChEBI" id="CHEBI:456216"/>
        <dbReference type="EC" id="2.7.4.22"/>
    </reaction>
</comment>
<proteinExistence type="inferred from homology"/>
<feature type="binding site" evidence="11">
    <location>
        <begin position="136"/>
        <end position="143"/>
    </location>
    <ligand>
        <name>UMP</name>
        <dbReference type="ChEBI" id="CHEBI:57865"/>
    </ligand>
</feature>
<evidence type="ECO:0000256" key="6">
    <source>
        <dbReference type="ARBA" id="ARBA00022741"/>
    </source>
</evidence>
<dbReference type="InterPro" id="IPR011817">
    <property type="entry name" value="Uridylate_kinase"/>
</dbReference>
<keyword evidence="6 11" id="KW-0547">Nucleotide-binding</keyword>
<evidence type="ECO:0000259" key="12">
    <source>
        <dbReference type="Pfam" id="PF00696"/>
    </source>
</evidence>
<keyword evidence="14" id="KW-1185">Reference proteome</keyword>
<reference evidence="14" key="1">
    <citation type="submission" date="2011-06" db="EMBL/GenBank/DDBJ databases">
        <title>The complete genome of chromosome of Runella slithyformis DSM 19594.</title>
        <authorList>
            <consortium name="US DOE Joint Genome Institute (JGI-PGF)"/>
            <person name="Lucas S."/>
            <person name="Han J."/>
            <person name="Lapidus A."/>
            <person name="Bruce D."/>
            <person name="Goodwin L."/>
            <person name="Pitluck S."/>
            <person name="Peters L."/>
            <person name="Kyrpides N."/>
            <person name="Mavromatis K."/>
            <person name="Ivanova N."/>
            <person name="Ovchinnikova G."/>
            <person name="Zhang X."/>
            <person name="Misra M."/>
            <person name="Detter J.C."/>
            <person name="Tapia R."/>
            <person name="Han C."/>
            <person name="Land M."/>
            <person name="Hauser L."/>
            <person name="Markowitz V."/>
            <person name="Cheng J.-F."/>
            <person name="Hugenholtz P."/>
            <person name="Woyke T."/>
            <person name="Wu D."/>
            <person name="Tindall B."/>
            <person name="Faehrich R."/>
            <person name="Brambilla E."/>
            <person name="Klenk H.-P."/>
            <person name="Eisen J.A."/>
        </authorList>
    </citation>
    <scope>NUCLEOTIDE SEQUENCE [LARGE SCALE GENOMIC DNA]</scope>
    <source>
        <strain evidence="14">ATCC 29530 / DSM 19594 / LMG 11500 / NCIMB 11436 / LSU 4</strain>
    </source>
</reference>
<dbReference type="GO" id="GO:0033862">
    <property type="term" value="F:UMP kinase activity"/>
    <property type="evidence" value="ECO:0007669"/>
    <property type="project" value="UniProtKB-EC"/>
</dbReference>
<dbReference type="SUPFAM" id="SSF53633">
    <property type="entry name" value="Carbamate kinase-like"/>
    <property type="match status" value="1"/>
</dbReference>
<comment type="function">
    <text evidence="11">Catalyzes the reversible phosphorylation of UMP to UDP.</text>
</comment>
<feature type="binding site" evidence="11">
    <location>
        <position position="60"/>
    </location>
    <ligand>
        <name>ATP</name>
        <dbReference type="ChEBI" id="CHEBI:30616"/>
    </ligand>
</feature>
<organism evidence="13 14">
    <name type="scientific">Runella slithyformis (strain ATCC 29530 / DSM 19594 / LMG 11500 / NCIMB 11436 / LSU 4)</name>
    <dbReference type="NCBI Taxonomy" id="761193"/>
    <lineage>
        <taxon>Bacteria</taxon>
        <taxon>Pseudomonadati</taxon>
        <taxon>Bacteroidota</taxon>
        <taxon>Cytophagia</taxon>
        <taxon>Cytophagales</taxon>
        <taxon>Spirosomataceae</taxon>
        <taxon>Runella</taxon>
    </lineage>
</organism>
<comment type="pathway">
    <text evidence="2 11">Pyrimidine metabolism; CTP biosynthesis via de novo pathway; UDP from UMP (UMPK route): step 1/1.</text>
</comment>
<dbReference type="PANTHER" id="PTHR42833:SF4">
    <property type="entry name" value="URIDYLATE KINASE PUMPKIN, CHLOROPLASTIC"/>
    <property type="match status" value="1"/>
</dbReference>
<gene>
    <name evidence="11" type="primary">pyrH</name>
    <name evidence="13" type="ordered locus">Runsl_1066</name>
</gene>
<comment type="activity regulation">
    <text evidence="11">Inhibited by UTP.</text>
</comment>
<dbReference type="GO" id="GO:0005524">
    <property type="term" value="F:ATP binding"/>
    <property type="evidence" value="ECO:0007669"/>
    <property type="project" value="UniProtKB-KW"/>
</dbReference>
<accession>A0A7U3ZHZ5</accession>
<sequence>MSQPKYKRILLKLSGEALSGADKKQVIDFDILQQFAQEVKTIVDRGVQVAVVIGGGNIFRGASVEKSGIDRVQGDHMGMLATVINSMAIQSSLEKFGMVTRLLSAIKMEQVAEPMIRRRAVRHLEKGRIVIFGAGTGNPYFTTDSAGALRAIEINADAVLKGTRVDGIYTADPEKDPTATRYEKISYDEALAKNLKIMDLTAFALCKENDLPIIVFDMNKPGNLLRLINGESVGTLVTNE</sequence>
<evidence type="ECO:0000256" key="11">
    <source>
        <dbReference type="HAMAP-Rule" id="MF_01220"/>
    </source>
</evidence>
<feature type="binding site" evidence="11">
    <location>
        <position position="55"/>
    </location>
    <ligand>
        <name>UMP</name>
        <dbReference type="ChEBI" id="CHEBI:57865"/>
    </ligand>
</feature>
<comment type="subcellular location">
    <subcellularLocation>
        <location evidence="1 11">Cytoplasm</location>
    </subcellularLocation>
</comment>
<dbReference type="GO" id="GO:0005737">
    <property type="term" value="C:cytoplasm"/>
    <property type="evidence" value="ECO:0007669"/>
    <property type="project" value="UniProtKB-SubCell"/>
</dbReference>
<dbReference type="HAMAP" id="MF_01220_B">
    <property type="entry name" value="PyrH_B"/>
    <property type="match status" value="1"/>
</dbReference>
<dbReference type="InterPro" id="IPR036393">
    <property type="entry name" value="AceGlu_kinase-like_sf"/>
</dbReference>
<feature type="binding site" evidence="11">
    <location>
        <position position="169"/>
    </location>
    <ligand>
        <name>ATP</name>
        <dbReference type="ChEBI" id="CHEBI:30616"/>
    </ligand>
</feature>
<evidence type="ECO:0000256" key="8">
    <source>
        <dbReference type="ARBA" id="ARBA00022840"/>
    </source>
</evidence>
<dbReference type="GO" id="GO:0006225">
    <property type="term" value="P:UDP biosynthetic process"/>
    <property type="evidence" value="ECO:0007669"/>
    <property type="project" value="TreeGrafter"/>
</dbReference>
<dbReference type="UniPathway" id="UPA00159">
    <property type="reaction ID" value="UER00275"/>
</dbReference>
<evidence type="ECO:0000256" key="4">
    <source>
        <dbReference type="ARBA" id="ARBA00022490"/>
    </source>
</evidence>
<dbReference type="KEGG" id="rsi:Runsl_1066"/>
<dbReference type="Gene3D" id="3.40.1160.10">
    <property type="entry name" value="Acetylglutamate kinase-like"/>
    <property type="match status" value="1"/>
</dbReference>
<dbReference type="InterPro" id="IPR015963">
    <property type="entry name" value="Uridylate_kinase_bac"/>
</dbReference>
<dbReference type="Pfam" id="PF00696">
    <property type="entry name" value="AA_kinase"/>
    <property type="match status" value="1"/>
</dbReference>
<name>A0A7U3ZHZ5_RUNSL</name>
<dbReference type="EMBL" id="CP002859">
    <property type="protein sequence ID" value="AEI47497.1"/>
    <property type="molecule type" value="Genomic_DNA"/>
</dbReference>
<evidence type="ECO:0000256" key="2">
    <source>
        <dbReference type="ARBA" id="ARBA00004791"/>
    </source>
</evidence>
<feature type="binding site" evidence="11">
    <location>
        <position position="163"/>
    </location>
    <ligand>
        <name>ATP</name>
        <dbReference type="ChEBI" id="CHEBI:30616"/>
    </ligand>
</feature>
<evidence type="ECO:0000256" key="1">
    <source>
        <dbReference type="ARBA" id="ARBA00004496"/>
    </source>
</evidence>
<feature type="binding site" evidence="11">
    <location>
        <position position="75"/>
    </location>
    <ligand>
        <name>UMP</name>
        <dbReference type="ChEBI" id="CHEBI:57865"/>
    </ligand>
</feature>
<feature type="binding site" evidence="11">
    <location>
        <begin position="12"/>
        <end position="15"/>
    </location>
    <ligand>
        <name>ATP</name>
        <dbReference type="ChEBI" id="CHEBI:30616"/>
    </ligand>
</feature>
<keyword evidence="4 11" id="KW-0963">Cytoplasm</keyword>
<dbReference type="PIRSF" id="PIRSF005650">
    <property type="entry name" value="Uridylate_kin"/>
    <property type="match status" value="1"/>
</dbReference>
<feature type="domain" description="Aspartate/glutamate/uridylate kinase" evidence="12">
    <location>
        <begin position="7"/>
        <end position="217"/>
    </location>
</feature>
<dbReference type="EC" id="2.7.4.22" evidence="11"/>
<evidence type="ECO:0000256" key="10">
    <source>
        <dbReference type="ARBA" id="ARBA00047767"/>
    </source>
</evidence>
<feature type="binding site" evidence="11">
    <location>
        <position position="172"/>
    </location>
    <ligand>
        <name>ATP</name>
        <dbReference type="ChEBI" id="CHEBI:30616"/>
    </ligand>
</feature>
<reference evidence="13 14" key="2">
    <citation type="journal article" date="2012" name="Stand. Genomic Sci.">
        <title>Complete genome sequence of the aquatic bacterium Runella slithyformis type strain (LSU 4(T)).</title>
        <authorList>
            <person name="Copeland A."/>
            <person name="Zhang X."/>
            <person name="Misra M."/>
            <person name="Lapidus A."/>
            <person name="Nolan M."/>
            <person name="Lucas S."/>
            <person name="Deshpande S."/>
            <person name="Cheng J.F."/>
            <person name="Tapia R."/>
            <person name="Goodwin L.A."/>
            <person name="Pitluck S."/>
            <person name="Liolios K."/>
            <person name="Pagani I."/>
            <person name="Ivanova N."/>
            <person name="Mikhailova N."/>
            <person name="Pati A."/>
            <person name="Chen A."/>
            <person name="Palaniappan K."/>
            <person name="Land M."/>
            <person name="Hauser L."/>
            <person name="Pan C."/>
            <person name="Jeffries C.D."/>
            <person name="Detter J.C."/>
            <person name="Brambilla E.M."/>
            <person name="Rohde M."/>
            <person name="Djao O.D."/>
            <person name="Goker M."/>
            <person name="Sikorski J."/>
            <person name="Tindall B.J."/>
            <person name="Woyke T."/>
            <person name="Bristow J."/>
            <person name="Eisen J.A."/>
            <person name="Markowitz V."/>
            <person name="Hugenholtz P."/>
            <person name="Kyrpides N.C."/>
            <person name="Klenk H.P."/>
            <person name="Mavromatis K."/>
        </authorList>
    </citation>
    <scope>NUCLEOTIDE SEQUENCE [LARGE SCALE GENOMIC DNA]</scope>
    <source>
        <strain evidence="14">ATCC 29530 / DSM 19594 / LMG 11500 / NCIMB 11436 / LSU 4</strain>
    </source>
</reference>
<dbReference type="CDD" id="cd04254">
    <property type="entry name" value="AAK_UMPK-PyrH-Ec"/>
    <property type="match status" value="1"/>
</dbReference>
<comment type="similarity">
    <text evidence="3 11">Belongs to the UMP kinase family.</text>
</comment>
<dbReference type="Proteomes" id="UP000000493">
    <property type="component" value="Chromosome"/>
</dbReference>
<evidence type="ECO:0000256" key="9">
    <source>
        <dbReference type="ARBA" id="ARBA00022975"/>
    </source>
</evidence>
<keyword evidence="9 11" id="KW-0665">Pyrimidine biosynthesis</keyword>
<dbReference type="PANTHER" id="PTHR42833">
    <property type="entry name" value="URIDYLATE KINASE"/>
    <property type="match status" value="1"/>
</dbReference>